<proteinExistence type="predicted"/>
<dbReference type="InterPro" id="IPR050833">
    <property type="entry name" value="Poly_Biosynth_Transport"/>
</dbReference>
<evidence type="ECO:0000256" key="5">
    <source>
        <dbReference type="ARBA" id="ARBA00023136"/>
    </source>
</evidence>
<dbReference type="AlphaFoldDB" id="A0AAW7K1Q7"/>
<evidence type="ECO:0000313" key="8">
    <source>
        <dbReference type="Proteomes" id="UP001168505"/>
    </source>
</evidence>
<gene>
    <name evidence="7" type="ORF">QVN40_07535</name>
</gene>
<evidence type="ECO:0000256" key="3">
    <source>
        <dbReference type="ARBA" id="ARBA00022692"/>
    </source>
</evidence>
<feature type="transmembrane region" description="Helical" evidence="6">
    <location>
        <begin position="302"/>
        <end position="321"/>
    </location>
</feature>
<keyword evidence="3 6" id="KW-0812">Transmembrane</keyword>
<keyword evidence="2" id="KW-1003">Cell membrane</keyword>
<accession>A0AAW7K1Q7</accession>
<reference evidence="7" key="2">
    <citation type="submission" date="2023-08" db="EMBL/GenBank/DDBJ databases">
        <title>Identification and characterization of horizontal gene transfer across gut microbiota members of farm animals based on homology search.</title>
        <authorList>
            <person name="Schwarzerova J."/>
            <person name="Nykrynova M."/>
            <person name="Jureckova K."/>
            <person name="Cejkova D."/>
            <person name="Rychlik I."/>
        </authorList>
    </citation>
    <scope>NUCLEOTIDE SEQUENCE</scope>
    <source>
        <strain evidence="7">15_COKtk</strain>
    </source>
</reference>
<feature type="transmembrane region" description="Helical" evidence="6">
    <location>
        <begin position="149"/>
        <end position="169"/>
    </location>
</feature>
<dbReference type="Proteomes" id="UP001168505">
    <property type="component" value="Unassembled WGS sequence"/>
</dbReference>
<dbReference type="PANTHER" id="PTHR30250:SF11">
    <property type="entry name" value="O-ANTIGEN TRANSPORTER-RELATED"/>
    <property type="match status" value="1"/>
</dbReference>
<feature type="transmembrane region" description="Helical" evidence="6">
    <location>
        <begin position="369"/>
        <end position="389"/>
    </location>
</feature>
<feature type="transmembrane region" description="Helical" evidence="6">
    <location>
        <begin position="395"/>
        <end position="416"/>
    </location>
</feature>
<dbReference type="EMBL" id="JAUEIR010000006">
    <property type="protein sequence ID" value="MDN0069551.1"/>
    <property type="molecule type" value="Genomic_DNA"/>
</dbReference>
<evidence type="ECO:0000256" key="1">
    <source>
        <dbReference type="ARBA" id="ARBA00004651"/>
    </source>
</evidence>
<feature type="transmembrane region" description="Helical" evidence="6">
    <location>
        <begin position="88"/>
        <end position="113"/>
    </location>
</feature>
<dbReference type="Pfam" id="PF13440">
    <property type="entry name" value="Polysacc_synt_3"/>
    <property type="match status" value="1"/>
</dbReference>
<comment type="subcellular location">
    <subcellularLocation>
        <location evidence="1">Cell membrane</location>
        <topology evidence="1">Multi-pass membrane protein</topology>
    </subcellularLocation>
</comment>
<organism evidence="7 8">
    <name type="scientific">Collinsella ihumii</name>
    <dbReference type="NCBI Taxonomy" id="1720204"/>
    <lineage>
        <taxon>Bacteria</taxon>
        <taxon>Bacillati</taxon>
        <taxon>Actinomycetota</taxon>
        <taxon>Coriobacteriia</taxon>
        <taxon>Coriobacteriales</taxon>
        <taxon>Coriobacteriaceae</taxon>
        <taxon>Collinsella</taxon>
    </lineage>
</organism>
<feature type="transmembrane region" description="Helical" evidence="6">
    <location>
        <begin position="18"/>
        <end position="38"/>
    </location>
</feature>
<reference evidence="7" key="1">
    <citation type="submission" date="2023-06" db="EMBL/GenBank/DDBJ databases">
        <authorList>
            <person name="Zeman M."/>
            <person name="Kubasova T."/>
            <person name="Jahodarova E."/>
            <person name="Nykrynova M."/>
            <person name="Rychlik I."/>
        </authorList>
    </citation>
    <scope>NUCLEOTIDE SEQUENCE</scope>
    <source>
        <strain evidence="7">15_COKtk</strain>
    </source>
</reference>
<dbReference type="PANTHER" id="PTHR30250">
    <property type="entry name" value="PST FAMILY PREDICTED COLANIC ACID TRANSPORTER"/>
    <property type="match status" value="1"/>
</dbReference>
<feature type="transmembrane region" description="Helical" evidence="6">
    <location>
        <begin position="58"/>
        <end position="76"/>
    </location>
</feature>
<evidence type="ECO:0000256" key="2">
    <source>
        <dbReference type="ARBA" id="ARBA00022475"/>
    </source>
</evidence>
<feature type="transmembrane region" description="Helical" evidence="6">
    <location>
        <begin position="181"/>
        <end position="201"/>
    </location>
</feature>
<keyword evidence="5 6" id="KW-0472">Membrane</keyword>
<evidence type="ECO:0000313" key="7">
    <source>
        <dbReference type="EMBL" id="MDN0069551.1"/>
    </source>
</evidence>
<feature type="transmembrane region" description="Helical" evidence="6">
    <location>
        <begin position="119"/>
        <end position="137"/>
    </location>
</feature>
<feature type="transmembrane region" description="Helical" evidence="6">
    <location>
        <begin position="222"/>
        <end position="242"/>
    </location>
</feature>
<evidence type="ECO:0000256" key="6">
    <source>
        <dbReference type="SAM" id="Phobius"/>
    </source>
</evidence>
<comment type="caution">
    <text evidence="7">The sequence shown here is derived from an EMBL/GenBank/DDBJ whole genome shotgun (WGS) entry which is preliminary data.</text>
</comment>
<protein>
    <submittedName>
        <fullName evidence="7">Oligosaccharide flippase family protein</fullName>
    </submittedName>
</protein>
<feature type="transmembrane region" description="Helical" evidence="6">
    <location>
        <begin position="327"/>
        <end position="349"/>
    </location>
</feature>
<evidence type="ECO:0000256" key="4">
    <source>
        <dbReference type="ARBA" id="ARBA00022989"/>
    </source>
</evidence>
<keyword evidence="4 6" id="KW-1133">Transmembrane helix</keyword>
<dbReference type="RefSeq" id="WP_289827252.1">
    <property type="nucleotide sequence ID" value="NZ_JAUEIR010000006.1"/>
</dbReference>
<name>A0AAW7K1Q7_9ACTN</name>
<feature type="transmembrane region" description="Helical" evidence="6">
    <location>
        <begin position="262"/>
        <end position="286"/>
    </location>
</feature>
<sequence>MKSVVGSLSRLKDRGAPAVLAGSVLTKAAAFLGSIVLVRVMSKYEYGVLSYMENVYTYVYLLAGLGLNNAVFRYVVLKEGPSEKLSVIRFVLARGAAINIAIVLVGIAFAILFPHAPEFSRAASLLPVMLLALPFQFSYDTFSYSLRALFRNGTYAIVAVEAIALVWTGKVVGTVAAGLDGAVWAGVAAYTAMAAGCLVYFRTVLFPGVEPSPTSRGEAKSYLAYGAQFMVTNGMWAMFLQNDLLLIGMLTGDPSSVADYRVAYAVPSMMAILSSSIGTFVAPYFIRHEGDRRWVWSNYKKVIVVTSLVLGPLCLGIALFSKPFVGFFYGVEYLNAVPLMSLLLVSSFITNGIRYTTANLLSATGKVKANMVIAVCGIAAQLALNLLLIPQFGEYGAAATSIVVYSGMAIAVVVVFKKIYQR</sequence>
<dbReference type="GO" id="GO:0005886">
    <property type="term" value="C:plasma membrane"/>
    <property type="evidence" value="ECO:0007669"/>
    <property type="project" value="UniProtKB-SubCell"/>
</dbReference>